<accession>A0A1R3GL91</accession>
<name>A0A1R3GL91_COCAP</name>
<feature type="compositionally biased region" description="Acidic residues" evidence="1">
    <location>
        <begin position="23"/>
        <end position="42"/>
    </location>
</feature>
<keyword evidence="3" id="KW-1185">Reference proteome</keyword>
<feature type="non-terminal residue" evidence="2">
    <location>
        <position position="1"/>
    </location>
</feature>
<protein>
    <submittedName>
        <fullName evidence="2">Uncharacterized protein</fullName>
    </submittedName>
</protein>
<reference evidence="2 3" key="1">
    <citation type="submission" date="2013-09" db="EMBL/GenBank/DDBJ databases">
        <title>Corchorus capsularis genome sequencing.</title>
        <authorList>
            <person name="Alam M."/>
            <person name="Haque M.S."/>
            <person name="Islam M.S."/>
            <person name="Emdad E.M."/>
            <person name="Islam M.M."/>
            <person name="Ahmed B."/>
            <person name="Halim A."/>
            <person name="Hossen Q.M.M."/>
            <person name="Hossain M.Z."/>
            <person name="Ahmed R."/>
            <person name="Khan M.M."/>
            <person name="Islam R."/>
            <person name="Rashid M.M."/>
            <person name="Khan S.A."/>
            <person name="Rahman M.S."/>
            <person name="Alam M."/>
        </authorList>
    </citation>
    <scope>NUCLEOTIDE SEQUENCE [LARGE SCALE GENOMIC DNA]</scope>
    <source>
        <strain evidence="3">cv. CVL-1</strain>
        <tissue evidence="2">Whole seedling</tissue>
    </source>
</reference>
<dbReference type="Proteomes" id="UP000188268">
    <property type="component" value="Unassembled WGS sequence"/>
</dbReference>
<evidence type="ECO:0000313" key="2">
    <source>
        <dbReference type="EMBL" id="OMO58865.1"/>
    </source>
</evidence>
<dbReference type="Gramene" id="OMO58865">
    <property type="protein sequence ID" value="OMO58865"/>
    <property type="gene ID" value="CCACVL1_25299"/>
</dbReference>
<sequence>RNQVKELPQMAERSKEPQRQAVFDEDCCSDDDSNDEEGSESC</sequence>
<proteinExistence type="predicted"/>
<gene>
    <name evidence="2" type="ORF">CCACVL1_25299</name>
</gene>
<organism evidence="2 3">
    <name type="scientific">Corchorus capsularis</name>
    <name type="common">Jute</name>
    <dbReference type="NCBI Taxonomy" id="210143"/>
    <lineage>
        <taxon>Eukaryota</taxon>
        <taxon>Viridiplantae</taxon>
        <taxon>Streptophyta</taxon>
        <taxon>Embryophyta</taxon>
        <taxon>Tracheophyta</taxon>
        <taxon>Spermatophyta</taxon>
        <taxon>Magnoliopsida</taxon>
        <taxon>eudicotyledons</taxon>
        <taxon>Gunneridae</taxon>
        <taxon>Pentapetalae</taxon>
        <taxon>rosids</taxon>
        <taxon>malvids</taxon>
        <taxon>Malvales</taxon>
        <taxon>Malvaceae</taxon>
        <taxon>Grewioideae</taxon>
        <taxon>Apeibeae</taxon>
        <taxon>Corchorus</taxon>
    </lineage>
</organism>
<evidence type="ECO:0000256" key="1">
    <source>
        <dbReference type="SAM" id="MobiDB-lite"/>
    </source>
</evidence>
<evidence type="ECO:0000313" key="3">
    <source>
        <dbReference type="Proteomes" id="UP000188268"/>
    </source>
</evidence>
<comment type="caution">
    <text evidence="2">The sequence shown here is derived from an EMBL/GenBank/DDBJ whole genome shotgun (WGS) entry which is preliminary data.</text>
</comment>
<dbReference type="AlphaFoldDB" id="A0A1R3GL91"/>
<feature type="region of interest" description="Disordered" evidence="1">
    <location>
        <begin position="1"/>
        <end position="42"/>
    </location>
</feature>
<dbReference type="EMBL" id="AWWV01014079">
    <property type="protein sequence ID" value="OMO58865.1"/>
    <property type="molecule type" value="Genomic_DNA"/>
</dbReference>